<evidence type="ECO:0000313" key="3">
    <source>
        <dbReference type="EMBL" id="KIM46775.1"/>
    </source>
</evidence>
<dbReference type="HOGENOM" id="CLU_016972_1_1_1"/>
<reference evidence="3 4" key="1">
    <citation type="submission" date="2014-04" db="EMBL/GenBank/DDBJ databases">
        <authorList>
            <consortium name="DOE Joint Genome Institute"/>
            <person name="Kuo A."/>
            <person name="Gay G."/>
            <person name="Dore J."/>
            <person name="Kohler A."/>
            <person name="Nagy L.G."/>
            <person name="Floudas D."/>
            <person name="Copeland A."/>
            <person name="Barry K.W."/>
            <person name="Cichocki N."/>
            <person name="Veneault-Fourrey C."/>
            <person name="LaButti K."/>
            <person name="Lindquist E.A."/>
            <person name="Lipzen A."/>
            <person name="Lundell T."/>
            <person name="Morin E."/>
            <person name="Murat C."/>
            <person name="Sun H."/>
            <person name="Tunlid A."/>
            <person name="Henrissat B."/>
            <person name="Grigoriev I.V."/>
            <person name="Hibbett D.S."/>
            <person name="Martin F."/>
            <person name="Nordberg H.P."/>
            <person name="Cantor M.N."/>
            <person name="Hua S.X."/>
        </authorList>
    </citation>
    <scope>NUCLEOTIDE SEQUENCE [LARGE SCALE GENOMIC DNA]</scope>
    <source>
        <strain evidence="4">h7</strain>
    </source>
</reference>
<dbReference type="SUPFAM" id="SSF49899">
    <property type="entry name" value="Concanavalin A-like lectins/glucanases"/>
    <property type="match status" value="1"/>
</dbReference>
<evidence type="ECO:0000256" key="1">
    <source>
        <dbReference type="SAM" id="SignalP"/>
    </source>
</evidence>
<dbReference type="CDD" id="cd02181">
    <property type="entry name" value="GH16_fungal_Lam16A_glucanase"/>
    <property type="match status" value="1"/>
</dbReference>
<dbReference type="Proteomes" id="UP000053424">
    <property type="component" value="Unassembled WGS sequence"/>
</dbReference>
<feature type="signal peptide" evidence="1">
    <location>
        <begin position="1"/>
        <end position="19"/>
    </location>
</feature>
<dbReference type="Gene3D" id="2.60.120.200">
    <property type="match status" value="1"/>
</dbReference>
<gene>
    <name evidence="3" type="ORF">M413DRAFT_440350</name>
</gene>
<keyword evidence="4" id="KW-1185">Reference proteome</keyword>
<dbReference type="PANTHER" id="PTHR10963:SF24">
    <property type="entry name" value="GLYCOSIDASE C21B10.07-RELATED"/>
    <property type="match status" value="1"/>
</dbReference>
<dbReference type="GO" id="GO:0009251">
    <property type="term" value="P:glucan catabolic process"/>
    <property type="evidence" value="ECO:0007669"/>
    <property type="project" value="TreeGrafter"/>
</dbReference>
<dbReference type="EMBL" id="KN831770">
    <property type="protein sequence ID" value="KIM46775.1"/>
    <property type="molecule type" value="Genomic_DNA"/>
</dbReference>
<dbReference type="PROSITE" id="PS51762">
    <property type="entry name" value="GH16_2"/>
    <property type="match status" value="1"/>
</dbReference>
<reference evidence="4" key="2">
    <citation type="submission" date="2015-01" db="EMBL/GenBank/DDBJ databases">
        <title>Evolutionary Origins and Diversification of the Mycorrhizal Mutualists.</title>
        <authorList>
            <consortium name="DOE Joint Genome Institute"/>
            <consortium name="Mycorrhizal Genomics Consortium"/>
            <person name="Kohler A."/>
            <person name="Kuo A."/>
            <person name="Nagy L.G."/>
            <person name="Floudas D."/>
            <person name="Copeland A."/>
            <person name="Barry K.W."/>
            <person name="Cichocki N."/>
            <person name="Veneault-Fourrey C."/>
            <person name="LaButti K."/>
            <person name="Lindquist E.A."/>
            <person name="Lipzen A."/>
            <person name="Lundell T."/>
            <person name="Morin E."/>
            <person name="Murat C."/>
            <person name="Riley R."/>
            <person name="Ohm R."/>
            <person name="Sun H."/>
            <person name="Tunlid A."/>
            <person name="Henrissat B."/>
            <person name="Grigoriev I.V."/>
            <person name="Hibbett D.S."/>
            <person name="Martin F."/>
        </authorList>
    </citation>
    <scope>NUCLEOTIDE SEQUENCE [LARGE SCALE GENOMIC DNA]</scope>
    <source>
        <strain evidence="4">h7</strain>
    </source>
</reference>
<sequence>MPVFVKFFLLAHFVVSGLAATYTQSDNIQGSGFLSAFTVQAISDPTHGRVNYVDSTTARQQNLTFASSDHFILRADSKTVLSASGPGRNSVRLQSNKQYTTSVMVFNIRHMPQGCGTWPAVWTLGADWPNQGEIDILEGVNDQGTDLVTLHTSSGCTMPDSRPQTGTPVLNNCDVGATNNAGCGVQVTDSKSYGPSFNANGGGWFAVERTNSFIKVWFWPRVAPAIPSDILNGATSVSTDNWGTPTAFFPSTSCPISSKFGPHNIMINLTFCGDWAGNSNVYAASGCPATCIGTSRKSFENFPISKPFSPQILSIIIHPLSLTHSSTLHGSRSTSDTL</sequence>
<keyword evidence="3" id="KW-0378">Hydrolase</keyword>
<feature type="domain" description="GH16" evidence="2">
    <location>
        <begin position="20"/>
        <end position="284"/>
    </location>
</feature>
<dbReference type="InterPro" id="IPR013320">
    <property type="entry name" value="ConA-like_dom_sf"/>
</dbReference>
<protein>
    <submittedName>
        <fullName evidence="3">Glycoside hydrolase family 16 protein</fullName>
    </submittedName>
</protein>
<dbReference type="AlphaFoldDB" id="A0A0C3CDB7"/>
<dbReference type="InterPro" id="IPR050546">
    <property type="entry name" value="Glycosyl_Hydrlase_16"/>
</dbReference>
<name>A0A0C3CDB7_HEBCY</name>
<proteinExistence type="predicted"/>
<dbReference type="OrthoDB" id="192832at2759"/>
<dbReference type="InterPro" id="IPR000757">
    <property type="entry name" value="Beta-glucanase-like"/>
</dbReference>
<organism evidence="3 4">
    <name type="scientific">Hebeloma cylindrosporum</name>
    <dbReference type="NCBI Taxonomy" id="76867"/>
    <lineage>
        <taxon>Eukaryota</taxon>
        <taxon>Fungi</taxon>
        <taxon>Dikarya</taxon>
        <taxon>Basidiomycota</taxon>
        <taxon>Agaricomycotina</taxon>
        <taxon>Agaricomycetes</taxon>
        <taxon>Agaricomycetidae</taxon>
        <taxon>Agaricales</taxon>
        <taxon>Agaricineae</taxon>
        <taxon>Hymenogastraceae</taxon>
        <taxon>Hebeloma</taxon>
    </lineage>
</organism>
<dbReference type="PANTHER" id="PTHR10963">
    <property type="entry name" value="GLYCOSYL HYDROLASE-RELATED"/>
    <property type="match status" value="1"/>
</dbReference>
<dbReference type="Pfam" id="PF26113">
    <property type="entry name" value="GH16_XgeA"/>
    <property type="match status" value="1"/>
</dbReference>
<evidence type="ECO:0000259" key="2">
    <source>
        <dbReference type="PROSITE" id="PS51762"/>
    </source>
</evidence>
<dbReference type="GO" id="GO:0004553">
    <property type="term" value="F:hydrolase activity, hydrolyzing O-glycosyl compounds"/>
    <property type="evidence" value="ECO:0007669"/>
    <property type="project" value="InterPro"/>
</dbReference>
<evidence type="ECO:0000313" key="4">
    <source>
        <dbReference type="Proteomes" id="UP000053424"/>
    </source>
</evidence>
<keyword evidence="1" id="KW-0732">Signal</keyword>
<accession>A0A0C3CDB7</accession>
<feature type="chain" id="PRO_5002162622" evidence="1">
    <location>
        <begin position="20"/>
        <end position="338"/>
    </location>
</feature>
<dbReference type="STRING" id="686832.A0A0C3CDB7"/>